<reference evidence="11 12" key="1">
    <citation type="submission" date="2020-05" db="EMBL/GenBank/DDBJ databases">
        <title>Thiomicrorhabdus sediminis sp.nov. and Thiomicrorhabdus xiamenensis sp.nov., novel sulfur-oxidizing bacteria isolated from coastal sediment.</title>
        <authorList>
            <person name="Liu X."/>
        </authorList>
    </citation>
    <scope>NUCLEOTIDE SEQUENCE [LARGE SCALE GENOMIC DNA]</scope>
    <source>
        <strain evidence="11 12">G2</strain>
    </source>
</reference>
<evidence type="ECO:0000313" key="11">
    <source>
        <dbReference type="EMBL" id="QKI89443.1"/>
    </source>
</evidence>
<accession>A0A7D4SSH9</accession>
<organism evidence="11 12">
    <name type="scientific">Thiomicrorhabdus xiamenensis</name>
    <dbReference type="NCBI Taxonomy" id="2739063"/>
    <lineage>
        <taxon>Bacteria</taxon>
        <taxon>Pseudomonadati</taxon>
        <taxon>Pseudomonadota</taxon>
        <taxon>Gammaproteobacteria</taxon>
        <taxon>Thiotrichales</taxon>
        <taxon>Piscirickettsiaceae</taxon>
        <taxon>Thiomicrorhabdus</taxon>
    </lineage>
</organism>
<dbReference type="GO" id="GO:0005737">
    <property type="term" value="C:cytoplasm"/>
    <property type="evidence" value="ECO:0007669"/>
    <property type="project" value="UniProtKB-SubCell"/>
</dbReference>
<dbReference type="EMBL" id="CP054020">
    <property type="protein sequence ID" value="QKI89443.1"/>
    <property type="molecule type" value="Genomic_DNA"/>
</dbReference>
<evidence type="ECO:0000256" key="3">
    <source>
        <dbReference type="ARBA" id="ARBA00019010"/>
    </source>
</evidence>
<dbReference type="RefSeq" id="WP_173285341.1">
    <property type="nucleotide sequence ID" value="NZ_CP054020.1"/>
</dbReference>
<dbReference type="Gene3D" id="3.40.50.300">
    <property type="entry name" value="P-loop containing nucleotide triphosphate hydrolases"/>
    <property type="match status" value="1"/>
</dbReference>
<keyword evidence="6" id="KW-0479">Metal-binding</keyword>
<keyword evidence="4" id="KW-0963">Cytoplasm</keyword>
<keyword evidence="8" id="KW-0067">ATP-binding</keyword>
<evidence type="ECO:0000256" key="10">
    <source>
        <dbReference type="ARBA" id="ARBA00032441"/>
    </source>
</evidence>
<evidence type="ECO:0000256" key="6">
    <source>
        <dbReference type="ARBA" id="ARBA00022723"/>
    </source>
</evidence>
<sequence>MTQSANLVQRFLEDEGASVSFAQKLAQALKEVLGCEKENGIVVYLNGDLGAGKSFLSRALIQSYDSRLKVKSPTYTLVESYEVNLGLWPAQVHHFDLYRLCDPEELEFLAIRDLFQGRYIALVEWPEKGQPVLPAADIIIDLQYQEAGRNLNLRAYTVIGQEVVEHLE</sequence>
<dbReference type="KEGG" id="txa:HQN79_07630"/>
<evidence type="ECO:0000256" key="2">
    <source>
        <dbReference type="ARBA" id="ARBA00007599"/>
    </source>
</evidence>
<evidence type="ECO:0000256" key="1">
    <source>
        <dbReference type="ARBA" id="ARBA00004496"/>
    </source>
</evidence>
<evidence type="ECO:0000256" key="9">
    <source>
        <dbReference type="ARBA" id="ARBA00022842"/>
    </source>
</evidence>
<name>A0A7D4SSH9_9GAMM</name>
<dbReference type="NCBIfam" id="TIGR00150">
    <property type="entry name" value="T6A_YjeE"/>
    <property type="match status" value="1"/>
</dbReference>
<dbReference type="GO" id="GO:0002949">
    <property type="term" value="P:tRNA threonylcarbamoyladenosine modification"/>
    <property type="evidence" value="ECO:0007669"/>
    <property type="project" value="InterPro"/>
</dbReference>
<dbReference type="GO" id="GO:0046872">
    <property type="term" value="F:metal ion binding"/>
    <property type="evidence" value="ECO:0007669"/>
    <property type="project" value="UniProtKB-KW"/>
</dbReference>
<comment type="subcellular location">
    <subcellularLocation>
        <location evidence="1">Cytoplasm</location>
    </subcellularLocation>
</comment>
<keyword evidence="7" id="KW-0547">Nucleotide-binding</keyword>
<dbReference type="Pfam" id="PF02367">
    <property type="entry name" value="TsaE"/>
    <property type="match status" value="1"/>
</dbReference>
<keyword evidence="9" id="KW-0460">Magnesium</keyword>
<dbReference type="SUPFAM" id="SSF52540">
    <property type="entry name" value="P-loop containing nucleoside triphosphate hydrolases"/>
    <property type="match status" value="1"/>
</dbReference>
<evidence type="ECO:0000256" key="5">
    <source>
        <dbReference type="ARBA" id="ARBA00022694"/>
    </source>
</evidence>
<gene>
    <name evidence="11" type="primary">tsaE</name>
    <name evidence="11" type="ORF">HQN79_07630</name>
</gene>
<evidence type="ECO:0000256" key="4">
    <source>
        <dbReference type="ARBA" id="ARBA00022490"/>
    </source>
</evidence>
<dbReference type="InterPro" id="IPR027417">
    <property type="entry name" value="P-loop_NTPase"/>
</dbReference>
<dbReference type="GO" id="GO:0016740">
    <property type="term" value="F:transferase activity"/>
    <property type="evidence" value="ECO:0007669"/>
    <property type="project" value="UniProtKB-KW"/>
</dbReference>
<evidence type="ECO:0000256" key="8">
    <source>
        <dbReference type="ARBA" id="ARBA00022840"/>
    </source>
</evidence>
<keyword evidence="11" id="KW-0808">Transferase</keyword>
<comment type="similarity">
    <text evidence="2">Belongs to the TsaE family.</text>
</comment>
<dbReference type="Proteomes" id="UP000504724">
    <property type="component" value="Chromosome"/>
</dbReference>
<keyword evidence="5" id="KW-0819">tRNA processing</keyword>
<dbReference type="AlphaFoldDB" id="A0A7D4SSH9"/>
<evidence type="ECO:0000256" key="7">
    <source>
        <dbReference type="ARBA" id="ARBA00022741"/>
    </source>
</evidence>
<dbReference type="PANTHER" id="PTHR33540">
    <property type="entry name" value="TRNA THREONYLCARBAMOYLADENOSINE BIOSYNTHESIS PROTEIN TSAE"/>
    <property type="match status" value="1"/>
</dbReference>
<proteinExistence type="inferred from homology"/>
<keyword evidence="12" id="KW-1185">Reference proteome</keyword>
<evidence type="ECO:0000313" key="12">
    <source>
        <dbReference type="Proteomes" id="UP000504724"/>
    </source>
</evidence>
<dbReference type="GO" id="GO:0005524">
    <property type="term" value="F:ATP binding"/>
    <property type="evidence" value="ECO:0007669"/>
    <property type="project" value="UniProtKB-KW"/>
</dbReference>
<protein>
    <recommendedName>
        <fullName evidence="3">tRNA threonylcarbamoyladenosine biosynthesis protein TsaE</fullName>
    </recommendedName>
    <alternativeName>
        <fullName evidence="10">t(6)A37 threonylcarbamoyladenosine biosynthesis protein TsaE</fullName>
    </alternativeName>
</protein>
<dbReference type="InterPro" id="IPR003442">
    <property type="entry name" value="T6A_TsaE"/>
</dbReference>
<dbReference type="PANTHER" id="PTHR33540:SF2">
    <property type="entry name" value="TRNA THREONYLCARBAMOYLADENOSINE BIOSYNTHESIS PROTEIN TSAE"/>
    <property type="match status" value="1"/>
</dbReference>